<comment type="catalytic activity">
    <reaction evidence="7 8">
        <text>riboflavin + ATP = FMN + ADP + H(+)</text>
        <dbReference type="Rhea" id="RHEA:14357"/>
        <dbReference type="ChEBI" id="CHEBI:15378"/>
        <dbReference type="ChEBI" id="CHEBI:30616"/>
        <dbReference type="ChEBI" id="CHEBI:57986"/>
        <dbReference type="ChEBI" id="CHEBI:58210"/>
        <dbReference type="ChEBI" id="CHEBI:456216"/>
        <dbReference type="EC" id="2.7.1.26"/>
    </reaction>
</comment>
<gene>
    <name evidence="10" type="ORF">WCY31_04415</name>
</gene>
<organism evidence="10 11">
    <name type="scientific">Sulfurimonas diazotrophicus</name>
    <dbReference type="NCBI Taxonomy" id="3131939"/>
    <lineage>
        <taxon>Bacteria</taxon>
        <taxon>Pseudomonadati</taxon>
        <taxon>Campylobacterota</taxon>
        <taxon>Epsilonproteobacteria</taxon>
        <taxon>Campylobacterales</taxon>
        <taxon>Sulfurimonadaceae</taxon>
        <taxon>Sulfurimonas</taxon>
    </lineage>
</organism>
<dbReference type="SUPFAM" id="SSF52374">
    <property type="entry name" value="Nucleotidylyl transferase"/>
    <property type="match status" value="1"/>
</dbReference>
<evidence type="ECO:0000256" key="1">
    <source>
        <dbReference type="ARBA" id="ARBA00002121"/>
    </source>
</evidence>
<evidence type="ECO:0000256" key="8">
    <source>
        <dbReference type="PIRNR" id="PIRNR004491"/>
    </source>
</evidence>
<dbReference type="RefSeq" id="WP_345973324.1">
    <property type="nucleotide sequence ID" value="NZ_CP147920.1"/>
</dbReference>
<dbReference type="Gene3D" id="3.40.50.620">
    <property type="entry name" value="HUPs"/>
    <property type="match status" value="1"/>
</dbReference>
<dbReference type="PIRSF" id="PIRSF004491">
    <property type="entry name" value="FAD_Synth"/>
    <property type="match status" value="1"/>
</dbReference>
<keyword evidence="5 8" id="KW-0547">Nucleotide-binding</keyword>
<dbReference type="InterPro" id="IPR023465">
    <property type="entry name" value="Riboflavin_kinase_dom_sf"/>
</dbReference>
<reference evidence="10 11" key="1">
    <citation type="submission" date="2024-03" db="EMBL/GenBank/DDBJ databases">
        <title>Sulfurimonas sp. HSL3-1.</title>
        <authorList>
            <person name="Wang S."/>
        </authorList>
    </citation>
    <scope>NUCLEOTIDE SEQUENCE [LARGE SCALE GENOMIC DNA]</scope>
    <source>
        <strain evidence="10 11">HSL3-1</strain>
    </source>
</reference>
<dbReference type="InterPro" id="IPR002606">
    <property type="entry name" value="Riboflavin_kinase_bac"/>
</dbReference>
<dbReference type="GO" id="GO:0008531">
    <property type="term" value="F:riboflavin kinase activity"/>
    <property type="evidence" value="ECO:0007669"/>
    <property type="project" value="UniProtKB-EC"/>
</dbReference>
<keyword evidence="8 10" id="KW-0418">Kinase</keyword>
<comment type="function">
    <text evidence="1">Catalyzes the phosphorylation of riboflavin to FMN followed by the adenylation of FMN to FAD.</text>
</comment>
<keyword evidence="8" id="KW-0274">FAD</keyword>
<keyword evidence="2 8" id="KW-0285">Flavoprotein</keyword>
<dbReference type="EMBL" id="CP147920">
    <property type="protein sequence ID" value="XAU15952.1"/>
    <property type="molecule type" value="Genomic_DNA"/>
</dbReference>
<dbReference type="InterPro" id="IPR014729">
    <property type="entry name" value="Rossmann-like_a/b/a_fold"/>
</dbReference>
<feature type="domain" description="Riboflavin kinase" evidence="9">
    <location>
        <begin position="152"/>
        <end position="275"/>
    </location>
</feature>
<sequence>MKHATALKKVDAVAIGGFDGMHEGHQHLFNALGERGAIVVVETGYANLTPGREREHFTTHPIVYLPLDEIRMLDDRGFVDYLRERFPVLSRIVVGYDFRFGLDRKFSHADLSKAFGGAVQVIDEVTVGGESVHSHKIRAKLIIGDVAGANRFLGHNYTVRGDVVRGQGIGKKELVPTVNMLTNGFLLPKEGVYASLARLDGEEHYHPAVSFVGHRVTTDGSFAVETHVLDGEIVCKERIDVSFVQRLRGNEKFASLDALKEQIGRDIAAARKAVGRLEL</sequence>
<evidence type="ECO:0000256" key="3">
    <source>
        <dbReference type="ARBA" id="ARBA00022643"/>
    </source>
</evidence>
<evidence type="ECO:0000256" key="4">
    <source>
        <dbReference type="ARBA" id="ARBA00022679"/>
    </source>
</evidence>
<keyword evidence="6 8" id="KW-0067">ATP-binding</keyword>
<protein>
    <recommendedName>
        <fullName evidence="8">Riboflavin biosynthesis protein</fullName>
    </recommendedName>
    <domain>
        <recommendedName>
            <fullName evidence="8">Riboflavin kinase</fullName>
            <ecNumber evidence="8">2.7.1.26</ecNumber>
        </recommendedName>
        <alternativeName>
            <fullName evidence="8">Flavokinase</fullName>
        </alternativeName>
    </domain>
    <domain>
        <recommendedName>
            <fullName evidence="8">FMN adenylyltransferase</fullName>
            <ecNumber evidence="8">2.7.7.2</ecNumber>
        </recommendedName>
        <alternativeName>
            <fullName evidence="8">FAD pyrophosphorylase</fullName>
        </alternativeName>
        <alternativeName>
            <fullName evidence="8">FAD synthase</fullName>
        </alternativeName>
    </domain>
</protein>
<comment type="pathway">
    <text evidence="8">Cofactor biosynthesis; FAD biosynthesis; FAD from FMN: step 1/1.</text>
</comment>
<dbReference type="NCBIfam" id="NF004162">
    <property type="entry name" value="PRK05627.1-5"/>
    <property type="match status" value="1"/>
</dbReference>
<evidence type="ECO:0000256" key="6">
    <source>
        <dbReference type="ARBA" id="ARBA00022840"/>
    </source>
</evidence>
<comment type="similarity">
    <text evidence="8">Belongs to the ribF family.</text>
</comment>
<comment type="pathway">
    <text evidence="8">Cofactor biosynthesis; FMN biosynthesis; FMN from riboflavin (ATP route): step 1/1.</text>
</comment>
<keyword evidence="8 10" id="KW-0548">Nucleotidyltransferase</keyword>
<evidence type="ECO:0000256" key="7">
    <source>
        <dbReference type="ARBA" id="ARBA00047880"/>
    </source>
</evidence>
<evidence type="ECO:0000259" key="9">
    <source>
        <dbReference type="SMART" id="SM00904"/>
    </source>
</evidence>
<dbReference type="EC" id="2.7.1.26" evidence="8"/>
<dbReference type="SMART" id="SM00904">
    <property type="entry name" value="Flavokinase"/>
    <property type="match status" value="1"/>
</dbReference>
<comment type="catalytic activity">
    <reaction evidence="8">
        <text>FMN + ATP + H(+) = FAD + diphosphate</text>
        <dbReference type="Rhea" id="RHEA:17237"/>
        <dbReference type="ChEBI" id="CHEBI:15378"/>
        <dbReference type="ChEBI" id="CHEBI:30616"/>
        <dbReference type="ChEBI" id="CHEBI:33019"/>
        <dbReference type="ChEBI" id="CHEBI:57692"/>
        <dbReference type="ChEBI" id="CHEBI:58210"/>
        <dbReference type="EC" id="2.7.7.2"/>
    </reaction>
</comment>
<evidence type="ECO:0000313" key="10">
    <source>
        <dbReference type="EMBL" id="XAU15952.1"/>
    </source>
</evidence>
<dbReference type="InterPro" id="IPR023468">
    <property type="entry name" value="Riboflavin_kinase"/>
</dbReference>
<dbReference type="SUPFAM" id="SSF82114">
    <property type="entry name" value="Riboflavin kinase-like"/>
    <property type="match status" value="1"/>
</dbReference>
<evidence type="ECO:0000313" key="11">
    <source>
        <dbReference type="Proteomes" id="UP001447842"/>
    </source>
</evidence>
<keyword evidence="11" id="KW-1185">Reference proteome</keyword>
<proteinExistence type="inferred from homology"/>
<dbReference type="Proteomes" id="UP001447842">
    <property type="component" value="Chromosome"/>
</dbReference>
<evidence type="ECO:0000256" key="5">
    <source>
        <dbReference type="ARBA" id="ARBA00022741"/>
    </source>
</evidence>
<keyword evidence="3 8" id="KW-0288">FMN</keyword>
<dbReference type="Pfam" id="PF01687">
    <property type="entry name" value="Flavokinase"/>
    <property type="match status" value="1"/>
</dbReference>
<keyword evidence="4 8" id="KW-0808">Transferase</keyword>
<evidence type="ECO:0000256" key="2">
    <source>
        <dbReference type="ARBA" id="ARBA00022630"/>
    </source>
</evidence>
<dbReference type="Gene3D" id="2.40.30.30">
    <property type="entry name" value="Riboflavin kinase-like"/>
    <property type="match status" value="1"/>
</dbReference>
<dbReference type="PANTHER" id="PTHR22749:SF6">
    <property type="entry name" value="RIBOFLAVIN KINASE"/>
    <property type="match status" value="1"/>
</dbReference>
<dbReference type="GO" id="GO:0003919">
    <property type="term" value="F:FMN adenylyltransferase activity"/>
    <property type="evidence" value="ECO:0007669"/>
    <property type="project" value="UniProtKB-EC"/>
</dbReference>
<accession>A0ABZ3HEH7</accession>
<name>A0ABZ3HEH7_9BACT</name>
<dbReference type="InterPro" id="IPR015865">
    <property type="entry name" value="Riboflavin_kinase_bac/euk"/>
</dbReference>
<dbReference type="EC" id="2.7.7.2" evidence="8"/>
<dbReference type="PANTHER" id="PTHR22749">
    <property type="entry name" value="RIBOFLAVIN KINASE/FMN ADENYLYLTRANSFERASE"/>
    <property type="match status" value="1"/>
</dbReference>